<dbReference type="Proteomes" id="UP000017938">
    <property type="component" value="Unassembled WGS sequence"/>
</dbReference>
<keyword evidence="1" id="KW-1133">Transmembrane helix</keyword>
<accession>R6TYY4</accession>
<keyword evidence="1" id="KW-0472">Membrane</keyword>
<evidence type="ECO:0000256" key="1">
    <source>
        <dbReference type="SAM" id="Phobius"/>
    </source>
</evidence>
<sequence length="156" mass="17764">MRNKKGEGYVSTCVMIVVICMLLSVFVTFAVAVNTVKTVERNSRVVLDSFVMQNSIEIYDSIKQGNNGTNEIDADEYREALSDFCTLVKSGSRYYNYDSDGDTNFYISNPYVGFTEQNKLKIYASYRVYIPIRFAGVWVTTAVVPITVESKFNERF</sequence>
<comment type="caution">
    <text evidence="2">The sequence shown here is derived from an EMBL/GenBank/DDBJ whole genome shotgun (WGS) entry which is preliminary data.</text>
</comment>
<dbReference type="AlphaFoldDB" id="R6TYY4"/>
<keyword evidence="1" id="KW-0812">Transmembrane</keyword>
<evidence type="ECO:0000313" key="3">
    <source>
        <dbReference type="Proteomes" id="UP000017938"/>
    </source>
</evidence>
<name>R6TYY4_9BACT</name>
<protein>
    <submittedName>
        <fullName evidence="2">Uncharacterized protein</fullName>
    </submittedName>
</protein>
<dbReference type="STRING" id="1263015.BN580_00419"/>
<feature type="transmembrane region" description="Helical" evidence="1">
    <location>
        <begin position="12"/>
        <end position="33"/>
    </location>
</feature>
<gene>
    <name evidence="2" type="ORF">BN580_00419</name>
</gene>
<proteinExistence type="predicted"/>
<reference evidence="2" key="1">
    <citation type="submission" date="2012-11" db="EMBL/GenBank/DDBJ databases">
        <title>Dependencies among metagenomic species, viruses, plasmids and units of genetic variation.</title>
        <authorList>
            <person name="Nielsen H.B."/>
            <person name="Almeida M."/>
            <person name="Juncker A.S."/>
            <person name="Rasmussen S."/>
            <person name="Li J."/>
            <person name="Sunagawa S."/>
            <person name="Plichta D."/>
            <person name="Gautier L."/>
            <person name="Le Chatelier E."/>
            <person name="Peletier E."/>
            <person name="Bonde I."/>
            <person name="Nielsen T."/>
            <person name="Manichanh C."/>
            <person name="Arumugam M."/>
            <person name="Batto J."/>
            <person name="Santos M.B.Q.D."/>
            <person name="Blom N."/>
            <person name="Borruel N."/>
            <person name="Burgdorf K.S."/>
            <person name="Boumezbeur F."/>
            <person name="Casellas F."/>
            <person name="Dore J."/>
            <person name="Guarner F."/>
            <person name="Hansen T."/>
            <person name="Hildebrand F."/>
            <person name="Kaas R.S."/>
            <person name="Kennedy S."/>
            <person name="Kristiansen K."/>
            <person name="Kultima J.R."/>
            <person name="Leonard P."/>
            <person name="Levenez F."/>
            <person name="Lund O."/>
            <person name="Moumen B."/>
            <person name="Le Paslier D."/>
            <person name="Pons N."/>
            <person name="Pedersen O."/>
            <person name="Prifti E."/>
            <person name="Qin J."/>
            <person name="Raes J."/>
            <person name="Tap J."/>
            <person name="Tims S."/>
            <person name="Ussery D.W."/>
            <person name="Yamada T."/>
            <person name="MetaHit consortium"/>
            <person name="Renault P."/>
            <person name="Sicheritz-Ponten T."/>
            <person name="Bork P."/>
            <person name="Wang J."/>
            <person name="Brunak S."/>
            <person name="Ehrlich S.D."/>
        </authorList>
    </citation>
    <scope>NUCLEOTIDE SEQUENCE [LARGE SCALE GENOMIC DNA]</scope>
</reference>
<organism evidence="2 3">
    <name type="scientific">Candidatus Colimorpha enterica</name>
    <dbReference type="NCBI Taxonomy" id="3083063"/>
    <lineage>
        <taxon>Bacteria</taxon>
        <taxon>Pseudomonadati</taxon>
        <taxon>Bacteroidota</taxon>
        <taxon>Bacteroidia</taxon>
        <taxon>Bacteroidales</taxon>
        <taxon>Candidatus Colimorpha</taxon>
    </lineage>
</organism>
<dbReference type="EMBL" id="CBFW010000436">
    <property type="protein sequence ID" value="CDC77405.1"/>
    <property type="molecule type" value="Genomic_DNA"/>
</dbReference>
<evidence type="ECO:0000313" key="2">
    <source>
        <dbReference type="EMBL" id="CDC77405.1"/>
    </source>
</evidence>